<protein>
    <submittedName>
        <fullName evidence="1">Uncharacterized protein</fullName>
    </submittedName>
</protein>
<sequence length="67" mass="7455">MKPGEKETNEGSKDLLEQGCASASYSFLRLLRNVFIFLQSPNPLLLASTNGVSVDFPSFSYSYVSFR</sequence>
<proteinExistence type="predicted"/>
<dbReference type="Proteomes" id="UP001419268">
    <property type="component" value="Unassembled WGS sequence"/>
</dbReference>
<keyword evidence="2" id="KW-1185">Reference proteome</keyword>
<comment type="caution">
    <text evidence="1">The sequence shown here is derived from an EMBL/GenBank/DDBJ whole genome shotgun (WGS) entry which is preliminary data.</text>
</comment>
<accession>A0AAP0KU27</accession>
<dbReference type="AlphaFoldDB" id="A0AAP0KU27"/>
<gene>
    <name evidence="1" type="ORF">Scep_004542</name>
</gene>
<organism evidence="1 2">
    <name type="scientific">Stephania cephalantha</name>
    <dbReference type="NCBI Taxonomy" id="152367"/>
    <lineage>
        <taxon>Eukaryota</taxon>
        <taxon>Viridiplantae</taxon>
        <taxon>Streptophyta</taxon>
        <taxon>Embryophyta</taxon>
        <taxon>Tracheophyta</taxon>
        <taxon>Spermatophyta</taxon>
        <taxon>Magnoliopsida</taxon>
        <taxon>Ranunculales</taxon>
        <taxon>Menispermaceae</taxon>
        <taxon>Menispermoideae</taxon>
        <taxon>Cissampelideae</taxon>
        <taxon>Stephania</taxon>
    </lineage>
</organism>
<reference evidence="1 2" key="1">
    <citation type="submission" date="2024-01" db="EMBL/GenBank/DDBJ databases">
        <title>Genome assemblies of Stephania.</title>
        <authorList>
            <person name="Yang L."/>
        </authorList>
    </citation>
    <scope>NUCLEOTIDE SEQUENCE [LARGE SCALE GENOMIC DNA]</scope>
    <source>
        <strain evidence="1">JXDWG</strain>
        <tissue evidence="1">Leaf</tissue>
    </source>
</reference>
<evidence type="ECO:0000313" key="2">
    <source>
        <dbReference type="Proteomes" id="UP001419268"/>
    </source>
</evidence>
<name>A0AAP0KU27_9MAGN</name>
<dbReference type="EMBL" id="JBBNAG010000002">
    <property type="protein sequence ID" value="KAK9157968.1"/>
    <property type="molecule type" value="Genomic_DNA"/>
</dbReference>
<evidence type="ECO:0000313" key="1">
    <source>
        <dbReference type="EMBL" id="KAK9157968.1"/>
    </source>
</evidence>